<dbReference type="InterPro" id="IPR035418">
    <property type="entry name" value="AraC-bd_2"/>
</dbReference>
<evidence type="ECO:0000259" key="5">
    <source>
        <dbReference type="PROSITE" id="PS01124"/>
    </source>
</evidence>
<dbReference type="AlphaFoldDB" id="A0A2U8PXU4"/>
<reference evidence="6 7" key="1">
    <citation type="journal article" date="2017" name="Syst. Appl. Microbiol.">
        <title>Soybeans inoculated with root zone soils of Canadian native legumes harbour diverse and novel Bradyrhizobium spp. that possess agricultural potential.</title>
        <authorList>
            <person name="Bromfield E.S.P."/>
            <person name="Cloutier S."/>
            <person name="Tambong J.T."/>
            <person name="Tran Thi T.V."/>
        </authorList>
    </citation>
    <scope>NUCLEOTIDE SEQUENCE [LARGE SCALE GENOMIC DNA]</scope>
    <source>
        <strain evidence="6 7">39S1MB</strain>
    </source>
</reference>
<dbReference type="PANTHER" id="PTHR43280:SF28">
    <property type="entry name" value="HTH-TYPE TRANSCRIPTIONAL ACTIVATOR RHAS"/>
    <property type="match status" value="1"/>
</dbReference>
<evidence type="ECO:0000256" key="2">
    <source>
        <dbReference type="ARBA" id="ARBA00023125"/>
    </source>
</evidence>
<evidence type="ECO:0000256" key="1">
    <source>
        <dbReference type="ARBA" id="ARBA00023015"/>
    </source>
</evidence>
<dbReference type="GO" id="GO:0043565">
    <property type="term" value="F:sequence-specific DNA binding"/>
    <property type="evidence" value="ECO:0007669"/>
    <property type="project" value="InterPro"/>
</dbReference>
<dbReference type="SUPFAM" id="SSF46689">
    <property type="entry name" value="Homeodomain-like"/>
    <property type="match status" value="1"/>
</dbReference>
<keyword evidence="1" id="KW-0805">Transcription regulation</keyword>
<organism evidence="6 7">
    <name type="scientific">Bradyrhizobium amphicarpaeae</name>
    <dbReference type="NCBI Taxonomy" id="1404768"/>
    <lineage>
        <taxon>Bacteria</taxon>
        <taxon>Pseudomonadati</taxon>
        <taxon>Pseudomonadota</taxon>
        <taxon>Alphaproteobacteria</taxon>
        <taxon>Hyphomicrobiales</taxon>
        <taxon>Nitrobacteraceae</taxon>
        <taxon>Bradyrhizobium</taxon>
    </lineage>
</organism>
<dbReference type="Pfam" id="PF14525">
    <property type="entry name" value="AraC_binding_2"/>
    <property type="match status" value="1"/>
</dbReference>
<dbReference type="Proteomes" id="UP000215884">
    <property type="component" value="Chromosome"/>
</dbReference>
<evidence type="ECO:0000313" key="6">
    <source>
        <dbReference type="EMBL" id="AWM02650.1"/>
    </source>
</evidence>
<dbReference type="SUPFAM" id="SSF51215">
    <property type="entry name" value="Regulatory protein AraC"/>
    <property type="match status" value="1"/>
</dbReference>
<feature type="domain" description="HTH araC/xylS-type" evidence="5">
    <location>
        <begin position="259"/>
        <end position="358"/>
    </location>
</feature>
<dbReference type="KEGG" id="brq:CIT40_23235"/>
<dbReference type="EMBL" id="CP029426">
    <property type="protein sequence ID" value="AWM02650.1"/>
    <property type="molecule type" value="Genomic_DNA"/>
</dbReference>
<dbReference type="InterPro" id="IPR009057">
    <property type="entry name" value="Homeodomain-like_sf"/>
</dbReference>
<dbReference type="PRINTS" id="PR00032">
    <property type="entry name" value="HTHARAC"/>
</dbReference>
<reference evidence="6 7" key="2">
    <citation type="journal article" date="2019" name="Int. J. Syst. Evol. Microbiol.">
        <title>Description and complete genome sequence of Bradyrhizobium amphicarpaeae sp. nov., harbouring photosystem and nitrogen-fixation genes.</title>
        <authorList>
            <person name="Bromfield E.S.P."/>
            <person name="Cloutier S."/>
            <person name="Nguyen H.D.T."/>
        </authorList>
    </citation>
    <scope>NUCLEOTIDE SEQUENCE [LARGE SCALE GENOMIC DNA]</scope>
    <source>
        <strain evidence="6 7">39S1MB</strain>
    </source>
</reference>
<dbReference type="SMART" id="SM00342">
    <property type="entry name" value="HTH_ARAC"/>
    <property type="match status" value="1"/>
</dbReference>
<dbReference type="Gene3D" id="1.10.10.60">
    <property type="entry name" value="Homeodomain-like"/>
    <property type="match status" value="1"/>
</dbReference>
<dbReference type="Pfam" id="PF12833">
    <property type="entry name" value="HTH_18"/>
    <property type="match status" value="1"/>
</dbReference>
<dbReference type="GO" id="GO:0003700">
    <property type="term" value="F:DNA-binding transcription factor activity"/>
    <property type="evidence" value="ECO:0007669"/>
    <property type="project" value="InterPro"/>
</dbReference>
<evidence type="ECO:0000256" key="3">
    <source>
        <dbReference type="ARBA" id="ARBA00023163"/>
    </source>
</evidence>
<dbReference type="PANTHER" id="PTHR43280">
    <property type="entry name" value="ARAC-FAMILY TRANSCRIPTIONAL REGULATOR"/>
    <property type="match status" value="1"/>
</dbReference>
<accession>A0A2U8PXU4</accession>
<evidence type="ECO:0000313" key="7">
    <source>
        <dbReference type="Proteomes" id="UP000215884"/>
    </source>
</evidence>
<dbReference type="PROSITE" id="PS01124">
    <property type="entry name" value="HTH_ARAC_FAMILY_2"/>
    <property type="match status" value="1"/>
</dbReference>
<keyword evidence="3" id="KW-0804">Transcription</keyword>
<dbReference type="InterPro" id="IPR020449">
    <property type="entry name" value="Tscrpt_reg_AraC-type_HTH"/>
</dbReference>
<dbReference type="InterPro" id="IPR037923">
    <property type="entry name" value="HTH-like"/>
</dbReference>
<dbReference type="OrthoDB" id="252470at2"/>
<keyword evidence="2" id="KW-0238">DNA-binding</keyword>
<evidence type="ECO:0000256" key="4">
    <source>
        <dbReference type="SAM" id="MobiDB-lite"/>
    </source>
</evidence>
<feature type="region of interest" description="Disordered" evidence="4">
    <location>
        <begin position="24"/>
        <end position="43"/>
    </location>
</feature>
<sequence>MAMERWRSCQKTAQIRGKRHAITAGGCSSAGRDSRRISGSNPVAGLMSDTIHTLSTTGMTPKRQIQSWVDGLTSLCGHFDVDPLEASSLEGRIDYTSVSRLKLCQIEVSQHRIAHTLARAKANEHPYIKIHFQTYGVSYFEQEGRHIEINPGDIIAYDVSCPHSIISPAFTRHDVVIVPKSLLRDRGFPSQRMPACKLSSKTGTGRIAHDFVHATFDEAAKLSANSAVGVADSLIDLLLLPLREADTMFDRVGPEAMYVRAQFFIREHLRDPDLCIDQISTELGCSKRYLHMLFSERGTTVSDYIWQARLQNCRQELEAHAGKTITDVAFSWGFSSSSHFSRVFRKYFGVVPSSIHKAQQATASSGEH</sequence>
<dbReference type="InterPro" id="IPR018060">
    <property type="entry name" value="HTH_AraC"/>
</dbReference>
<gene>
    <name evidence="6" type="ORF">CIT40_23235</name>
</gene>
<proteinExistence type="predicted"/>
<name>A0A2U8PXU4_9BRAD</name>
<keyword evidence="7" id="KW-1185">Reference proteome</keyword>
<protein>
    <submittedName>
        <fullName evidence="6">Transcriptional regulator</fullName>
    </submittedName>
</protein>